<evidence type="ECO:0000313" key="1">
    <source>
        <dbReference type="EMBL" id="GIY82623.1"/>
    </source>
</evidence>
<gene>
    <name evidence="1" type="ORF">CEXT_34441</name>
</gene>
<dbReference type="AlphaFoldDB" id="A0AAV4WM72"/>
<reference evidence="1 2" key="1">
    <citation type="submission" date="2021-06" db="EMBL/GenBank/DDBJ databases">
        <title>Caerostris extrusa draft genome.</title>
        <authorList>
            <person name="Kono N."/>
            <person name="Arakawa K."/>
        </authorList>
    </citation>
    <scope>NUCLEOTIDE SEQUENCE [LARGE SCALE GENOMIC DNA]</scope>
</reference>
<comment type="caution">
    <text evidence="1">The sequence shown here is derived from an EMBL/GenBank/DDBJ whole genome shotgun (WGS) entry which is preliminary data.</text>
</comment>
<dbReference type="EMBL" id="BPLR01016265">
    <property type="protein sequence ID" value="GIY82623.1"/>
    <property type="molecule type" value="Genomic_DNA"/>
</dbReference>
<proteinExistence type="predicted"/>
<organism evidence="1 2">
    <name type="scientific">Caerostris extrusa</name>
    <name type="common">Bark spider</name>
    <name type="synonym">Caerostris bankana</name>
    <dbReference type="NCBI Taxonomy" id="172846"/>
    <lineage>
        <taxon>Eukaryota</taxon>
        <taxon>Metazoa</taxon>
        <taxon>Ecdysozoa</taxon>
        <taxon>Arthropoda</taxon>
        <taxon>Chelicerata</taxon>
        <taxon>Arachnida</taxon>
        <taxon>Araneae</taxon>
        <taxon>Araneomorphae</taxon>
        <taxon>Entelegynae</taxon>
        <taxon>Araneoidea</taxon>
        <taxon>Araneidae</taxon>
        <taxon>Caerostris</taxon>
    </lineage>
</organism>
<dbReference type="Proteomes" id="UP001054945">
    <property type="component" value="Unassembled WGS sequence"/>
</dbReference>
<keyword evidence="2" id="KW-1185">Reference proteome</keyword>
<accession>A0AAV4WM72</accession>
<protein>
    <submittedName>
        <fullName evidence="1">Uncharacterized protein</fullName>
    </submittedName>
</protein>
<sequence>MLLFRDLVLTEPVPFARLNTSDLLEAASSSSVTCRPLTTEQFFHFVSSFLTFNLSYLDKHSWNPLALIYVRAWHLRILFHLDCSLIARVQIFRHQTFEQITFKDLSVSG</sequence>
<name>A0AAV4WM72_CAEEX</name>
<evidence type="ECO:0000313" key="2">
    <source>
        <dbReference type="Proteomes" id="UP001054945"/>
    </source>
</evidence>